<evidence type="ECO:0000256" key="6">
    <source>
        <dbReference type="SAM" id="Phobius"/>
    </source>
</evidence>
<dbReference type="PROSITE" id="PS50850">
    <property type="entry name" value="MFS"/>
    <property type="match status" value="1"/>
</dbReference>
<evidence type="ECO:0000256" key="3">
    <source>
        <dbReference type="ARBA" id="ARBA00022692"/>
    </source>
</evidence>
<evidence type="ECO:0000256" key="4">
    <source>
        <dbReference type="ARBA" id="ARBA00022989"/>
    </source>
</evidence>
<feature type="transmembrane region" description="Helical" evidence="6">
    <location>
        <begin position="54"/>
        <end position="75"/>
    </location>
</feature>
<evidence type="ECO:0000259" key="7">
    <source>
        <dbReference type="PROSITE" id="PS50850"/>
    </source>
</evidence>
<feature type="transmembrane region" description="Helical" evidence="6">
    <location>
        <begin position="300"/>
        <end position="323"/>
    </location>
</feature>
<feature type="transmembrane region" description="Helical" evidence="6">
    <location>
        <begin position="202"/>
        <end position="221"/>
    </location>
</feature>
<feature type="transmembrane region" description="Helical" evidence="6">
    <location>
        <begin position="442"/>
        <end position="461"/>
    </location>
</feature>
<comment type="caution">
    <text evidence="8">The sequence shown here is derived from an EMBL/GenBank/DDBJ whole genome shotgun (WGS) entry which is preliminary data.</text>
</comment>
<keyword evidence="5 6" id="KW-0472">Membrane</keyword>
<sequence>MVHQTANSTTKQHYLGFIITLLLGTFSMSISQSSLSTAYPTLMQTFQVNADTVQWLTTGFMLVMSIFIPVSPWLLHNIPFKRLFRSIIATFALGTILCIWAPNFSTLLSGRLLEAIAVGIIFPSYQTVLLTITPKAQRGKIMGFAGLVMGSALAVGPIISGILLQFFSWQGLFGLFLLLMLLTFSLSFATIANVMPLAKSSIDGWSILLAASFPAMLWGLTELTHHNASIAATWLVIILSVIGMVWFVRRQNKLQQPLLQLKVFASKIYTLSVFLTGISYIALIVTTIILPLYFQQVLHVSPLLSGLSLVPAAVVLSLLNPIAGKLLDRTNGQNVIRIGMALIVIGMGGLALLVQFKQLWIAILGATITESGNAFVMMPAVTWGANSLDKTLLADATAVTTTVRQILGSLGVVAATEVLTLTTQQVGKTATTNQAQLAGFRLTFVIFMIIGVVGLILTALMPRLEKSFSVNQK</sequence>
<keyword evidence="3 6" id="KW-0812">Transmembrane</keyword>
<dbReference type="PANTHER" id="PTHR42718:SF9">
    <property type="entry name" value="MAJOR FACILITATOR SUPERFAMILY MULTIDRUG TRANSPORTER MFSC"/>
    <property type="match status" value="1"/>
</dbReference>
<keyword evidence="9" id="KW-1185">Reference proteome</keyword>
<dbReference type="SUPFAM" id="SSF103473">
    <property type="entry name" value="MFS general substrate transporter"/>
    <property type="match status" value="1"/>
</dbReference>
<evidence type="ECO:0000313" key="8">
    <source>
        <dbReference type="EMBL" id="MFD1672374.1"/>
    </source>
</evidence>
<evidence type="ECO:0000313" key="9">
    <source>
        <dbReference type="Proteomes" id="UP001597267"/>
    </source>
</evidence>
<feature type="transmembrane region" description="Helical" evidence="6">
    <location>
        <begin position="268"/>
        <end position="294"/>
    </location>
</feature>
<dbReference type="Pfam" id="PF07690">
    <property type="entry name" value="MFS_1"/>
    <property type="match status" value="1"/>
</dbReference>
<evidence type="ECO:0000256" key="2">
    <source>
        <dbReference type="ARBA" id="ARBA00022448"/>
    </source>
</evidence>
<reference evidence="9" key="1">
    <citation type="journal article" date="2019" name="Int. J. Syst. Evol. Microbiol.">
        <title>The Global Catalogue of Microorganisms (GCM) 10K type strain sequencing project: providing services to taxonomists for standard genome sequencing and annotation.</title>
        <authorList>
            <consortium name="The Broad Institute Genomics Platform"/>
            <consortium name="The Broad Institute Genome Sequencing Center for Infectious Disease"/>
            <person name="Wu L."/>
            <person name="Ma J."/>
        </authorList>
    </citation>
    <scope>NUCLEOTIDE SEQUENCE [LARGE SCALE GENOMIC DNA]</scope>
    <source>
        <strain evidence="9">CCM 8896</strain>
    </source>
</reference>
<feature type="transmembrane region" description="Helical" evidence="6">
    <location>
        <begin position="112"/>
        <end position="132"/>
    </location>
</feature>
<dbReference type="Gene3D" id="1.20.1250.20">
    <property type="entry name" value="MFS general substrate transporter like domains"/>
    <property type="match status" value="1"/>
</dbReference>
<feature type="transmembrane region" description="Helical" evidence="6">
    <location>
        <begin position="360"/>
        <end position="381"/>
    </location>
</feature>
<dbReference type="EMBL" id="JBHTOP010000026">
    <property type="protein sequence ID" value="MFD1672374.1"/>
    <property type="molecule type" value="Genomic_DNA"/>
</dbReference>
<evidence type="ECO:0000256" key="5">
    <source>
        <dbReference type="ARBA" id="ARBA00023136"/>
    </source>
</evidence>
<protein>
    <submittedName>
        <fullName evidence="8">MFS transporter</fullName>
    </submittedName>
</protein>
<dbReference type="InterPro" id="IPR011701">
    <property type="entry name" value="MFS"/>
</dbReference>
<keyword evidence="2" id="KW-0813">Transport</keyword>
<proteinExistence type="predicted"/>
<feature type="transmembrane region" description="Helical" evidence="6">
    <location>
        <begin position="335"/>
        <end position="354"/>
    </location>
</feature>
<comment type="subcellular location">
    <subcellularLocation>
        <location evidence="1">Cell membrane</location>
        <topology evidence="1">Multi-pass membrane protein</topology>
    </subcellularLocation>
</comment>
<feature type="transmembrane region" description="Helical" evidence="6">
    <location>
        <begin position="87"/>
        <end position="106"/>
    </location>
</feature>
<dbReference type="RefSeq" id="WP_125712269.1">
    <property type="nucleotide sequence ID" value="NZ_JBHTOP010000026.1"/>
</dbReference>
<feature type="transmembrane region" description="Helical" evidence="6">
    <location>
        <begin position="173"/>
        <end position="195"/>
    </location>
</feature>
<evidence type="ECO:0000256" key="1">
    <source>
        <dbReference type="ARBA" id="ARBA00004651"/>
    </source>
</evidence>
<feature type="transmembrane region" description="Helical" evidence="6">
    <location>
        <begin position="144"/>
        <end position="167"/>
    </location>
</feature>
<gene>
    <name evidence="8" type="ORF">ACFQ5M_09715</name>
</gene>
<dbReference type="InterPro" id="IPR036259">
    <property type="entry name" value="MFS_trans_sf"/>
</dbReference>
<keyword evidence="4 6" id="KW-1133">Transmembrane helix</keyword>
<organism evidence="8 9">
    <name type="scientific">Agrilactobacillus yilanensis</name>
    <dbReference type="NCBI Taxonomy" id="2485997"/>
    <lineage>
        <taxon>Bacteria</taxon>
        <taxon>Bacillati</taxon>
        <taxon>Bacillota</taxon>
        <taxon>Bacilli</taxon>
        <taxon>Lactobacillales</taxon>
        <taxon>Lactobacillaceae</taxon>
        <taxon>Agrilactobacillus</taxon>
    </lineage>
</organism>
<accession>A0ABW4J7L9</accession>
<dbReference type="Gene3D" id="1.20.1720.10">
    <property type="entry name" value="Multidrug resistance protein D"/>
    <property type="match status" value="1"/>
</dbReference>
<dbReference type="PANTHER" id="PTHR42718">
    <property type="entry name" value="MAJOR FACILITATOR SUPERFAMILY MULTIDRUG TRANSPORTER MFSC"/>
    <property type="match status" value="1"/>
</dbReference>
<dbReference type="Proteomes" id="UP001597267">
    <property type="component" value="Unassembled WGS sequence"/>
</dbReference>
<feature type="transmembrane region" description="Helical" evidence="6">
    <location>
        <begin position="227"/>
        <end position="248"/>
    </location>
</feature>
<feature type="domain" description="Major facilitator superfamily (MFS) profile" evidence="7">
    <location>
        <begin position="17"/>
        <end position="466"/>
    </location>
</feature>
<name>A0ABW4J7L9_9LACO</name>
<dbReference type="InterPro" id="IPR020846">
    <property type="entry name" value="MFS_dom"/>
</dbReference>